<evidence type="ECO:0000256" key="1">
    <source>
        <dbReference type="ARBA" id="ARBA00023239"/>
    </source>
</evidence>
<dbReference type="PANTHER" id="PTHR30143">
    <property type="entry name" value="ACID HYDRATASE"/>
    <property type="match status" value="1"/>
</dbReference>
<dbReference type="SUPFAM" id="SSF56529">
    <property type="entry name" value="FAH"/>
    <property type="match status" value="1"/>
</dbReference>
<comment type="caution">
    <text evidence="3">The sequence shown here is derived from an EMBL/GenBank/DDBJ whole genome shotgun (WGS) entry which is preliminary data.</text>
</comment>
<dbReference type="InterPro" id="IPR011234">
    <property type="entry name" value="Fumarylacetoacetase-like_C"/>
</dbReference>
<dbReference type="EMBL" id="LIBB01000488">
    <property type="protein sequence ID" value="KRO69615.1"/>
    <property type="molecule type" value="Genomic_DNA"/>
</dbReference>
<name>A0A0R2S488_9GAMM</name>
<dbReference type="InterPro" id="IPR050772">
    <property type="entry name" value="Hydratase-Decarb/MhpD_sf"/>
</dbReference>
<reference evidence="3 4" key="1">
    <citation type="submission" date="2015-10" db="EMBL/GenBank/DDBJ databases">
        <title>Metagenome-Assembled Genomes uncover a global brackish microbiome.</title>
        <authorList>
            <person name="Hugerth L.W."/>
            <person name="Larsson J."/>
            <person name="Alneberg J."/>
            <person name="Lindh M.V."/>
            <person name="Legrand C."/>
            <person name="Pinhassi J."/>
            <person name="Andersson A.F."/>
        </authorList>
    </citation>
    <scope>NUCLEOTIDE SEQUENCE [LARGE SCALE GENOMIC DNA]</scope>
    <source>
        <strain evidence="3">BACL4 MAG-120507-bin80</strain>
    </source>
</reference>
<dbReference type="GO" id="GO:0008684">
    <property type="term" value="F:2-oxopent-4-enoate hydratase activity"/>
    <property type="evidence" value="ECO:0007669"/>
    <property type="project" value="TreeGrafter"/>
</dbReference>
<dbReference type="GO" id="GO:0005737">
    <property type="term" value="C:cytoplasm"/>
    <property type="evidence" value="ECO:0007669"/>
    <property type="project" value="TreeGrafter"/>
</dbReference>
<dbReference type="NCBIfam" id="TIGR02312">
    <property type="entry name" value="HpaH"/>
    <property type="match status" value="1"/>
</dbReference>
<organism evidence="3 4">
    <name type="scientific">OM182 bacterium BACL3 MAG-120507-bin80</name>
    <dbReference type="NCBI Taxonomy" id="1655577"/>
    <lineage>
        <taxon>Bacteria</taxon>
        <taxon>Pseudomonadati</taxon>
        <taxon>Pseudomonadota</taxon>
        <taxon>Gammaproteobacteria</taxon>
        <taxon>OMG group</taxon>
        <taxon>OM182 clade</taxon>
    </lineage>
</organism>
<dbReference type="Pfam" id="PF01557">
    <property type="entry name" value="FAA_hydrolase"/>
    <property type="match status" value="1"/>
</dbReference>
<feature type="domain" description="Fumarylacetoacetase-like C-terminal" evidence="2">
    <location>
        <begin position="104"/>
        <end position="262"/>
    </location>
</feature>
<proteinExistence type="predicted"/>
<dbReference type="Proteomes" id="UP000051934">
    <property type="component" value="Unassembled WGS sequence"/>
</dbReference>
<dbReference type="PANTHER" id="PTHR30143:SF0">
    <property type="entry name" value="2-KETO-4-PENTENOATE HYDRATASE"/>
    <property type="match status" value="1"/>
</dbReference>
<dbReference type="AlphaFoldDB" id="A0A0R2S488"/>
<keyword evidence="1" id="KW-0456">Lyase</keyword>
<protein>
    <submittedName>
        <fullName evidence="3">2-oxo-hepta-3-ene-1,7-dioate hydratase</fullName>
    </submittedName>
</protein>
<sequence>MTLSQEDVETIAQQLEQAEQSQTQIGHVSKQFSGMDMSDAYAIQRAWVALKLASSQRLVGWKIGLTSRAMQRSAGISEPDYGQLLDSMIVQSGSRLDSHKFIVPRLETELAFQLKTSLQGPNCTLTDVLSATEWVMPALELIDARIEIEDAETGARRQVLDTVSDNAANAAVILGGRPMRPDKLDLARVSATLNRNEVIEDSGVAAAVLTHPAQGVAWLANKIAVHGERLEAGALVLSGSFTSPVAVRSGDVFYANYGELGVVSVGFD</sequence>
<gene>
    <name evidence="3" type="ORF">ABR69_04340</name>
</gene>
<dbReference type="InterPro" id="IPR036663">
    <property type="entry name" value="Fumarylacetoacetase_C_sf"/>
</dbReference>
<dbReference type="Gene3D" id="3.90.850.10">
    <property type="entry name" value="Fumarylacetoacetase-like, C-terminal domain"/>
    <property type="match status" value="1"/>
</dbReference>
<evidence type="ECO:0000313" key="4">
    <source>
        <dbReference type="Proteomes" id="UP000051934"/>
    </source>
</evidence>
<evidence type="ECO:0000313" key="3">
    <source>
        <dbReference type="EMBL" id="KRO69615.1"/>
    </source>
</evidence>
<accession>A0A0R2S488</accession>
<dbReference type="InterPro" id="IPR012690">
    <property type="entry name" value="HpcG"/>
</dbReference>
<dbReference type="GO" id="GO:0018817">
    <property type="term" value="F:2-oxo-hept-3-ene-1,7-dioate hydratase activity"/>
    <property type="evidence" value="ECO:0007669"/>
    <property type="project" value="InterPro"/>
</dbReference>
<evidence type="ECO:0000259" key="2">
    <source>
        <dbReference type="Pfam" id="PF01557"/>
    </source>
</evidence>